<keyword evidence="5" id="KW-0539">Nucleus</keyword>
<dbReference type="GO" id="GO:0003700">
    <property type="term" value="F:DNA-binding transcription factor activity"/>
    <property type="evidence" value="ECO:0007669"/>
    <property type="project" value="TreeGrafter"/>
</dbReference>
<dbReference type="PANTHER" id="PTHR31945:SF15">
    <property type="entry name" value="TRANSCRIPTION FACTOR BHLH61-RELATED"/>
    <property type="match status" value="1"/>
</dbReference>
<sequence>MAAQELSISLIPSQSVRSVICEGRESEREKELWGHGYLEDLFLAHQKRNPPSEANVAPVEMNELFSSDWNFDFFDDYQIPSPSSHFPNYFSSQEPLLSPPTHHPDQNIFTELHHYPLSIESLAHQLLNSPISPPRITCLSYSPRDDVQLFPVQEITLPLSMTMEEGEAAFLHADDFNQALGMRGDCEPESMESPSNQVPGYFEAGCSLGTKNNRASKKLEGQPSKNLMAKRRRRKRLNDRLSMLRSIVPKISKMDRTSILGDTIDYMKELLQKINHLQYHSFGPYHLNIVDIIKDMKPNEMLVRNTPKFDVERRDVETRVEICCAVKPGLLLLTVSKLEALGLDIQECVISCFNDFAMQVSCSEEVQQRNLTSTGDIKQALFRNAGYGGRCL</sequence>
<dbReference type="InterPro" id="IPR036638">
    <property type="entry name" value="HLH_DNA-bd_sf"/>
</dbReference>
<keyword evidence="4" id="KW-0804">Transcription</keyword>
<dbReference type="SUPFAM" id="SSF47459">
    <property type="entry name" value="HLH, helix-loop-helix DNA-binding domain"/>
    <property type="match status" value="1"/>
</dbReference>
<dbReference type="RefSeq" id="XP_030537812.2">
    <property type="nucleotide sequence ID" value="XM_030681952.2"/>
</dbReference>
<evidence type="ECO:0000313" key="8">
    <source>
        <dbReference type="RefSeq" id="XP_030537812.2"/>
    </source>
</evidence>
<dbReference type="SMART" id="SM00353">
    <property type="entry name" value="HLH"/>
    <property type="match status" value="1"/>
</dbReference>
<organism evidence="7 8">
    <name type="scientific">Rhodamnia argentea</name>
    <dbReference type="NCBI Taxonomy" id="178133"/>
    <lineage>
        <taxon>Eukaryota</taxon>
        <taxon>Viridiplantae</taxon>
        <taxon>Streptophyta</taxon>
        <taxon>Embryophyta</taxon>
        <taxon>Tracheophyta</taxon>
        <taxon>Spermatophyta</taxon>
        <taxon>Magnoliopsida</taxon>
        <taxon>eudicotyledons</taxon>
        <taxon>Gunneridae</taxon>
        <taxon>Pentapetalae</taxon>
        <taxon>rosids</taxon>
        <taxon>malvids</taxon>
        <taxon>Myrtales</taxon>
        <taxon>Myrtaceae</taxon>
        <taxon>Myrtoideae</taxon>
        <taxon>Myrteae</taxon>
        <taxon>Australasian group</taxon>
        <taxon>Rhodamnia</taxon>
    </lineage>
</organism>
<keyword evidence="7" id="KW-1185">Reference proteome</keyword>
<protein>
    <submittedName>
        <fullName evidence="8">LOW QUALITY PROTEIN: transcription factor bHLH61-like</fullName>
    </submittedName>
</protein>
<proteinExistence type="predicted"/>
<reference evidence="7" key="1">
    <citation type="submission" date="2025-05" db="UniProtKB">
        <authorList>
            <consortium name="RefSeq"/>
        </authorList>
    </citation>
    <scope>NUCLEOTIDE SEQUENCE [LARGE SCALE GENOMIC DNA]</scope>
</reference>
<feature type="domain" description="BHLH" evidence="6">
    <location>
        <begin position="221"/>
        <end position="270"/>
    </location>
</feature>
<reference evidence="8" key="2">
    <citation type="submission" date="2025-08" db="UniProtKB">
        <authorList>
            <consortium name="RefSeq"/>
        </authorList>
    </citation>
    <scope>IDENTIFICATION</scope>
    <source>
        <tissue evidence="8">Leaf</tissue>
    </source>
</reference>
<dbReference type="GO" id="GO:0046983">
    <property type="term" value="F:protein dimerization activity"/>
    <property type="evidence" value="ECO:0007669"/>
    <property type="project" value="InterPro"/>
</dbReference>
<dbReference type="GO" id="GO:0043565">
    <property type="term" value="F:sequence-specific DNA binding"/>
    <property type="evidence" value="ECO:0007669"/>
    <property type="project" value="TreeGrafter"/>
</dbReference>
<dbReference type="GeneID" id="115746250"/>
<evidence type="ECO:0000256" key="1">
    <source>
        <dbReference type="ARBA" id="ARBA00004123"/>
    </source>
</evidence>
<evidence type="ECO:0000256" key="4">
    <source>
        <dbReference type="ARBA" id="ARBA00023163"/>
    </source>
</evidence>
<keyword evidence="2" id="KW-0805">Transcription regulation</keyword>
<evidence type="ECO:0000313" key="7">
    <source>
        <dbReference type="Proteomes" id="UP000827889"/>
    </source>
</evidence>
<dbReference type="Pfam" id="PF00010">
    <property type="entry name" value="HLH"/>
    <property type="match status" value="1"/>
</dbReference>
<name>A0A8B8PU17_9MYRT</name>
<evidence type="ECO:0000259" key="6">
    <source>
        <dbReference type="PROSITE" id="PS50888"/>
    </source>
</evidence>
<evidence type="ECO:0000256" key="2">
    <source>
        <dbReference type="ARBA" id="ARBA00023015"/>
    </source>
</evidence>
<dbReference type="InterPro" id="IPR011598">
    <property type="entry name" value="bHLH_dom"/>
</dbReference>
<evidence type="ECO:0000256" key="5">
    <source>
        <dbReference type="ARBA" id="ARBA00023242"/>
    </source>
</evidence>
<dbReference type="GO" id="GO:0005634">
    <property type="term" value="C:nucleus"/>
    <property type="evidence" value="ECO:0007669"/>
    <property type="project" value="UniProtKB-SubCell"/>
</dbReference>
<keyword evidence="3" id="KW-0238">DNA-binding</keyword>
<dbReference type="PROSITE" id="PS50888">
    <property type="entry name" value="BHLH"/>
    <property type="match status" value="1"/>
</dbReference>
<accession>A0A8B8PU17</accession>
<gene>
    <name evidence="8" type="primary">LOC115746250</name>
</gene>
<dbReference type="InterPro" id="IPR054502">
    <property type="entry name" value="bHLH-TF_ACT-like_plant"/>
</dbReference>
<dbReference type="PANTHER" id="PTHR31945">
    <property type="entry name" value="TRANSCRIPTION FACTOR SCREAM2-RELATED"/>
    <property type="match status" value="1"/>
</dbReference>
<dbReference type="KEGG" id="rarg:115746250"/>
<evidence type="ECO:0000256" key="3">
    <source>
        <dbReference type="ARBA" id="ARBA00023125"/>
    </source>
</evidence>
<dbReference type="InterPro" id="IPR051358">
    <property type="entry name" value="TF_AMS/ICE1/BHLH6-like"/>
</dbReference>
<dbReference type="Gene3D" id="4.10.280.10">
    <property type="entry name" value="Helix-loop-helix DNA-binding domain"/>
    <property type="match status" value="1"/>
</dbReference>
<dbReference type="AlphaFoldDB" id="A0A8B8PU17"/>
<comment type="subcellular location">
    <subcellularLocation>
        <location evidence="1">Nucleus</location>
    </subcellularLocation>
</comment>
<dbReference type="Pfam" id="PF22754">
    <property type="entry name" value="bHLH-TF_ACT-like_plant"/>
    <property type="match status" value="1"/>
</dbReference>
<dbReference type="Proteomes" id="UP000827889">
    <property type="component" value="Chromosome 2"/>
</dbReference>
<dbReference type="CDD" id="cd04873">
    <property type="entry name" value="ACT_UUR-ACR-like"/>
    <property type="match status" value="1"/>
</dbReference>